<evidence type="ECO:0000313" key="2">
    <source>
        <dbReference type="EMBL" id="KOX92423.1"/>
    </source>
</evidence>
<dbReference type="PATRIC" id="fig|1705562.3.peg.3349"/>
<sequence length="424" mass="46931">MAELDPAQQRRLGTLLTENDPAVARAVRQMDQDEIDALTRVEMNGRTRSDFARAYDSDSVDSDELATALKRYDELDSNGKQEFDELVDAAGDDGVWFVAGLDSDQTRRFLGLNCGRTSSVGAPADLHGDRYHAVDSPELETLATAGCSDGLTDAEEGRFYSSVSEAARENSDISRTNVINKVESVQSGYRQDGLKRLFGDTGADGIRFVDQMDSSRRERFFDIGNNDAYAEADFNSIDKWRTKMTRAHRRDNIDDDAVNQHIDDVAEAKNRDSITNPEKLMDETSDQPAKIPSQNGETASAFRYADQEGSEVELEPVDGAYDLKVDNQYTGTDYVEVKTRLGDGEFNDDWVKRQLESVNKKFDEAGSTVSEDQSVLEVRTTEPKSELDSAEMAVNSAIDSYGGTVHAKEIRIVANDGTTRTVTV</sequence>
<gene>
    <name evidence="2" type="ORF">AMS69_13775</name>
</gene>
<protein>
    <submittedName>
        <fullName evidence="2">Uncharacterized protein</fullName>
    </submittedName>
</protein>
<feature type="region of interest" description="Disordered" evidence="1">
    <location>
        <begin position="272"/>
        <end position="297"/>
    </location>
</feature>
<keyword evidence="3" id="KW-1185">Reference proteome</keyword>
<evidence type="ECO:0000256" key="1">
    <source>
        <dbReference type="SAM" id="MobiDB-lite"/>
    </source>
</evidence>
<organism evidence="2 3">
    <name type="scientific">Haloarcula rubripromontorii</name>
    <dbReference type="NCBI Taxonomy" id="1705562"/>
    <lineage>
        <taxon>Archaea</taxon>
        <taxon>Methanobacteriati</taxon>
        <taxon>Methanobacteriota</taxon>
        <taxon>Stenosarchaea group</taxon>
        <taxon>Halobacteria</taxon>
        <taxon>Halobacteriales</taxon>
        <taxon>Haloarculaceae</taxon>
        <taxon>Haloarcula</taxon>
    </lineage>
</organism>
<name>A0A0N0BNK5_9EURY</name>
<reference evidence="2 3" key="1">
    <citation type="submission" date="2015-08" db="EMBL/GenBank/DDBJ databases">
        <title>Genomes of Isolates from Cabo Rojo, PR.</title>
        <authorList>
            <person name="Sanchez-Nieves R.L."/>
            <person name="Montalvo-Rodriguez R."/>
        </authorList>
    </citation>
    <scope>NUCLEOTIDE SEQUENCE [LARGE SCALE GENOMIC DNA]</scope>
    <source>
        <strain evidence="2 3">SL3</strain>
    </source>
</reference>
<dbReference type="STRING" id="1705562.AMS69_13775"/>
<evidence type="ECO:0000313" key="3">
    <source>
        <dbReference type="Proteomes" id="UP000037729"/>
    </source>
</evidence>
<accession>A0A0N0BNK5</accession>
<proteinExistence type="predicted"/>
<comment type="caution">
    <text evidence="2">The sequence shown here is derived from an EMBL/GenBank/DDBJ whole genome shotgun (WGS) entry which is preliminary data.</text>
</comment>
<dbReference type="AlphaFoldDB" id="A0A0N0BNK5"/>
<dbReference type="EMBL" id="LIUF01000004">
    <property type="protein sequence ID" value="KOX92423.1"/>
    <property type="molecule type" value="Genomic_DNA"/>
</dbReference>
<dbReference type="Proteomes" id="UP000037729">
    <property type="component" value="Unassembled WGS sequence"/>
</dbReference>